<accession>A0A1Y5I325</accession>
<feature type="domain" description="OBG-type G" evidence="8">
    <location>
        <begin position="366"/>
        <end position="533"/>
    </location>
</feature>
<dbReference type="eggNOG" id="KOG1489">
    <property type="taxonomic scope" value="Eukaryota"/>
</dbReference>
<dbReference type="GO" id="GO:0042254">
    <property type="term" value="P:ribosome biogenesis"/>
    <property type="evidence" value="ECO:0007669"/>
    <property type="project" value="UniProtKB-UniRule"/>
</dbReference>
<dbReference type="HAMAP" id="MF_01454">
    <property type="entry name" value="GTPase_Obg"/>
    <property type="match status" value="1"/>
</dbReference>
<dbReference type="SUPFAM" id="SSF102741">
    <property type="entry name" value="Obg GTP-binding protein C-terminal domain"/>
    <property type="match status" value="1"/>
</dbReference>
<evidence type="ECO:0000259" key="9">
    <source>
        <dbReference type="PROSITE" id="PS51881"/>
    </source>
</evidence>
<keyword evidence="4" id="KW-0547">Nucleotide-binding</keyword>
<keyword evidence="5" id="KW-0460">Magnesium</keyword>
<dbReference type="Gene3D" id="3.30.300.350">
    <property type="entry name" value="GTP-binding protein OBG, C-terminal domain"/>
    <property type="match status" value="1"/>
</dbReference>
<evidence type="ECO:0000259" key="8">
    <source>
        <dbReference type="PROSITE" id="PS51710"/>
    </source>
</evidence>
<sequence>MRSMPSLAASSAPASLTRVAASSSRARRRVGGGGSRIVATRTTTPALGRRDGRYDRLEDGESMAYDPSDTLSDVLRRADEARSAKTNDWASSLAAYREEAASKERQRSEMGAELAAMERVETARDDLIDTVWVNDAGSVARKEFKGLQAGEDAATFGDDEADFIDFGGDDDDVWDPSEGGFGKFIEVGDDDIFEPREEKSRGIPREMRCFDTAKIFVKAGDGGDGQVAFRREKFVPQGGPSGGNGGLGGGIYFVGDKNINSLDIFRKKVHHRAEGGKRGLGDKMAGRNGRDLEILVPPGTIIRDSRTQKIIGEITKGGQRVLALVGGRGGRGNASFKTAKNKAPMIAELGEKGKEFWAELELKLVADVGIIGVPNAGKSTLLASVSAAKPKIADYPFTTIVPNLGVVDRDYERMVFADIPGILEGASEGVGLGFEFLRHTKRTRVLVHVIDCTSETCLEAYEAIRTELELFDAVLLDKPEIVALNKVDDVEATERALQMKEMFDAQGVTSHCISAVTGEGVEELLGDVQAALRALPPVEDEWEAEVAETGKRAADGKSIEEFEIEDTPYAFIVRGDAIERFTQMTNWDYYESYKRFARVLEMAGIDRALDAAGAGEGDRILVGDYEFEWSKDRRDRTLYESFRQRQADLPGAARGSRHWPHAA</sequence>
<reference evidence="11" key="1">
    <citation type="submission" date="2017-04" db="EMBL/GenBank/DDBJ databases">
        <title>Population genomics of picophytoplankton unveils novel chromosome hypervariability.</title>
        <authorList>
            <consortium name="DOE Joint Genome Institute"/>
            <person name="Blanc-Mathieu R."/>
            <person name="Krasovec M."/>
            <person name="Hebrard M."/>
            <person name="Yau S."/>
            <person name="Desgranges E."/>
            <person name="Martin J."/>
            <person name="Schackwitz W."/>
            <person name="Kuo A."/>
            <person name="Salin G."/>
            <person name="Donnadieu C."/>
            <person name="Desdevises Y."/>
            <person name="Sanchez-Ferandin S."/>
            <person name="Moreau H."/>
            <person name="Rivals E."/>
            <person name="Grigoriev I.V."/>
            <person name="Grimsley N."/>
            <person name="Eyre-Walker A."/>
            <person name="Piganeau G."/>
        </authorList>
    </citation>
    <scope>NUCLEOTIDE SEQUENCE [LARGE SCALE GENOMIC DNA]</scope>
    <source>
        <strain evidence="11">RCC 1115</strain>
    </source>
</reference>
<dbReference type="InterPro" id="IPR036726">
    <property type="entry name" value="GTP1_OBG_dom_sf"/>
</dbReference>
<dbReference type="InterPro" id="IPR045086">
    <property type="entry name" value="OBG_GTPase"/>
</dbReference>
<feature type="compositionally biased region" description="Basic and acidic residues" evidence="7">
    <location>
        <begin position="48"/>
        <end position="59"/>
    </location>
</feature>
<gene>
    <name evidence="11" type="ORF">BE221DRAFT_194028</name>
</gene>
<dbReference type="AlphaFoldDB" id="A0A1Y5I325"/>
<dbReference type="PROSITE" id="PS51883">
    <property type="entry name" value="OBG"/>
    <property type="match status" value="1"/>
</dbReference>
<evidence type="ECO:0000256" key="5">
    <source>
        <dbReference type="ARBA" id="ARBA00022842"/>
    </source>
</evidence>
<organism evidence="11">
    <name type="scientific">Ostreococcus tauri</name>
    <name type="common">Marine green alga</name>
    <dbReference type="NCBI Taxonomy" id="70448"/>
    <lineage>
        <taxon>Eukaryota</taxon>
        <taxon>Viridiplantae</taxon>
        <taxon>Chlorophyta</taxon>
        <taxon>Mamiellophyceae</taxon>
        <taxon>Mamiellales</taxon>
        <taxon>Bathycoccaceae</taxon>
        <taxon>Ostreococcus</taxon>
    </lineage>
</organism>
<dbReference type="InterPro" id="IPR036346">
    <property type="entry name" value="GTP-bd_prot_GTP1/OBG_C_sf"/>
</dbReference>
<dbReference type="InterPro" id="IPR006073">
    <property type="entry name" value="GTP-bd"/>
</dbReference>
<dbReference type="FunFam" id="2.70.210.12:FF:000001">
    <property type="entry name" value="GTPase Obg"/>
    <property type="match status" value="1"/>
</dbReference>
<dbReference type="EMBL" id="KZ155826">
    <property type="protein sequence ID" value="OUS43906.1"/>
    <property type="molecule type" value="Genomic_DNA"/>
</dbReference>
<dbReference type="Proteomes" id="UP000195557">
    <property type="component" value="Unassembled WGS sequence"/>
</dbReference>
<dbReference type="InterPro" id="IPR006074">
    <property type="entry name" value="GTP1-OBG_CS"/>
</dbReference>
<dbReference type="GO" id="GO:0000287">
    <property type="term" value="F:magnesium ion binding"/>
    <property type="evidence" value="ECO:0007669"/>
    <property type="project" value="InterPro"/>
</dbReference>
<evidence type="ECO:0000256" key="1">
    <source>
        <dbReference type="ARBA" id="ARBA00001946"/>
    </source>
</evidence>
<proteinExistence type="inferred from homology"/>
<name>A0A1Y5I325_OSTTA</name>
<feature type="domain" description="Obg" evidence="10">
    <location>
        <begin position="207"/>
        <end position="365"/>
    </location>
</feature>
<dbReference type="PANTHER" id="PTHR11702:SF44">
    <property type="entry name" value="GTP-BINDING PROTEIN OBGC, CHLOROPLASTIC"/>
    <property type="match status" value="1"/>
</dbReference>
<dbReference type="NCBIfam" id="TIGR03595">
    <property type="entry name" value="Obg_CgtA_exten"/>
    <property type="match status" value="1"/>
</dbReference>
<dbReference type="PROSITE" id="PS00905">
    <property type="entry name" value="GTP1_OBG"/>
    <property type="match status" value="1"/>
</dbReference>
<feature type="domain" description="OCT" evidence="9">
    <location>
        <begin position="551"/>
        <end position="631"/>
    </location>
</feature>
<comment type="similarity">
    <text evidence="2">Belongs to the TRAFAC class OBG-HflX-like GTPase superfamily. OBG GTPase family.</text>
</comment>
<dbReference type="GO" id="GO:0003924">
    <property type="term" value="F:GTPase activity"/>
    <property type="evidence" value="ECO:0007669"/>
    <property type="project" value="InterPro"/>
</dbReference>
<dbReference type="NCBIfam" id="TIGR02729">
    <property type="entry name" value="Obg_CgtA"/>
    <property type="match status" value="1"/>
</dbReference>
<dbReference type="NCBIfam" id="NF008955">
    <property type="entry name" value="PRK12297.1"/>
    <property type="match status" value="1"/>
</dbReference>
<dbReference type="PROSITE" id="PS51881">
    <property type="entry name" value="OCT"/>
    <property type="match status" value="1"/>
</dbReference>
<keyword evidence="3" id="KW-0479">Metal-binding</keyword>
<dbReference type="NCBIfam" id="NF008956">
    <property type="entry name" value="PRK12299.1"/>
    <property type="match status" value="1"/>
</dbReference>
<evidence type="ECO:0000256" key="7">
    <source>
        <dbReference type="SAM" id="MobiDB-lite"/>
    </source>
</evidence>
<dbReference type="Pfam" id="PF01018">
    <property type="entry name" value="GTP1_OBG"/>
    <property type="match status" value="1"/>
</dbReference>
<evidence type="ECO:0000256" key="6">
    <source>
        <dbReference type="ARBA" id="ARBA00023134"/>
    </source>
</evidence>
<dbReference type="InterPro" id="IPR014100">
    <property type="entry name" value="GTP-bd_Obg/CgtA"/>
</dbReference>
<dbReference type="Gene3D" id="2.70.210.12">
    <property type="entry name" value="GTP1/OBG domain"/>
    <property type="match status" value="1"/>
</dbReference>
<dbReference type="GO" id="GO:0005525">
    <property type="term" value="F:GTP binding"/>
    <property type="evidence" value="ECO:0007669"/>
    <property type="project" value="UniProtKB-KW"/>
</dbReference>
<dbReference type="SUPFAM" id="SSF52540">
    <property type="entry name" value="P-loop containing nucleoside triphosphate hydrolases"/>
    <property type="match status" value="1"/>
</dbReference>
<evidence type="ECO:0000256" key="3">
    <source>
        <dbReference type="ARBA" id="ARBA00022723"/>
    </source>
</evidence>
<dbReference type="SUPFAM" id="SSF82051">
    <property type="entry name" value="Obg GTP-binding protein N-terminal domain"/>
    <property type="match status" value="1"/>
</dbReference>
<evidence type="ECO:0000313" key="11">
    <source>
        <dbReference type="EMBL" id="OUS43906.1"/>
    </source>
</evidence>
<comment type="cofactor">
    <cofactor evidence="1">
        <name>Mg(2+)</name>
        <dbReference type="ChEBI" id="CHEBI:18420"/>
    </cofactor>
</comment>
<dbReference type="Gene3D" id="3.40.50.300">
    <property type="entry name" value="P-loop containing nucleotide triphosphate hydrolases"/>
    <property type="match status" value="1"/>
</dbReference>
<dbReference type="CDD" id="cd01898">
    <property type="entry name" value="Obg"/>
    <property type="match status" value="1"/>
</dbReference>
<dbReference type="PANTHER" id="PTHR11702">
    <property type="entry name" value="DEVELOPMENTALLY REGULATED GTP-BINDING PROTEIN-RELATED"/>
    <property type="match status" value="1"/>
</dbReference>
<dbReference type="InterPro" id="IPR015349">
    <property type="entry name" value="OCT_dom"/>
</dbReference>
<evidence type="ECO:0000256" key="2">
    <source>
        <dbReference type="ARBA" id="ARBA00007699"/>
    </source>
</evidence>
<protein>
    <submittedName>
        <fullName evidence="11">Putative GTP-binding protein</fullName>
    </submittedName>
</protein>
<evidence type="ECO:0000259" key="10">
    <source>
        <dbReference type="PROSITE" id="PS51883"/>
    </source>
</evidence>
<dbReference type="InterPro" id="IPR006169">
    <property type="entry name" value="GTP1_OBG_dom"/>
</dbReference>
<dbReference type="InterPro" id="IPR031167">
    <property type="entry name" value="G_OBG"/>
</dbReference>
<keyword evidence="6" id="KW-0342">GTP-binding</keyword>
<dbReference type="GO" id="GO:0005739">
    <property type="term" value="C:mitochondrion"/>
    <property type="evidence" value="ECO:0007669"/>
    <property type="project" value="TreeGrafter"/>
</dbReference>
<feature type="region of interest" description="Disordered" evidence="7">
    <location>
        <begin position="1"/>
        <end position="65"/>
    </location>
</feature>
<dbReference type="InterPro" id="IPR027417">
    <property type="entry name" value="P-loop_NTPase"/>
</dbReference>
<feature type="compositionally biased region" description="Low complexity" evidence="7">
    <location>
        <begin position="1"/>
        <end position="24"/>
    </location>
</feature>
<dbReference type="PROSITE" id="PS51710">
    <property type="entry name" value="G_OBG"/>
    <property type="match status" value="1"/>
</dbReference>
<dbReference type="PRINTS" id="PR00326">
    <property type="entry name" value="GTP1OBG"/>
</dbReference>
<dbReference type="Pfam" id="PF09269">
    <property type="entry name" value="DUF1967"/>
    <property type="match status" value="1"/>
</dbReference>
<evidence type="ECO:0000256" key="4">
    <source>
        <dbReference type="ARBA" id="ARBA00022741"/>
    </source>
</evidence>
<dbReference type="Pfam" id="PF01926">
    <property type="entry name" value="MMR_HSR1"/>
    <property type="match status" value="1"/>
</dbReference>